<evidence type="ECO:0000313" key="2">
    <source>
        <dbReference type="EMBL" id="KAF2198652.1"/>
    </source>
</evidence>
<accession>A0A9P4MQ77</accession>
<dbReference type="OrthoDB" id="3596604at2759"/>
<dbReference type="EMBL" id="ML994127">
    <property type="protein sequence ID" value="KAF2198652.1"/>
    <property type="molecule type" value="Genomic_DNA"/>
</dbReference>
<comment type="caution">
    <text evidence="2">The sequence shown here is derived from an EMBL/GenBank/DDBJ whole genome shotgun (WGS) entry which is preliminary data.</text>
</comment>
<keyword evidence="1" id="KW-1133">Transmembrane helix</keyword>
<feature type="transmembrane region" description="Helical" evidence="1">
    <location>
        <begin position="446"/>
        <end position="471"/>
    </location>
</feature>
<name>A0A9P4MQ77_9PLEO</name>
<keyword evidence="3" id="KW-1185">Reference proteome</keyword>
<feature type="transmembrane region" description="Helical" evidence="1">
    <location>
        <begin position="123"/>
        <end position="149"/>
    </location>
</feature>
<sequence length="555" mass="62859">MRFSITLGLCILLGLTLRAYEGFKAPRVLSRTQVKWFNAIVLGLSLALGLNLASSLKRYATILRWSILTKRYVSLEVFDLILGCETLTKVGKLMVISLPGIRKFPILRRLPWFRDARRDGDRITWIFCTVWLLINIGAQVLVASLSLFWPVDPSNAMPLLTYGTVAVADLSTWVHDTSIVSNASQLSVANTYGIAASEFPVFSVSDEDKTISPEKRNAIHKGDTYYEYRFLNRDPDLPYTNYYISSRSVRSNTTCIQLTTEPNLYKLNGKIYANSTLDHKTWDLYPVPTYSNGSITWVGSRLAYCGSRCTNLTVYQTHDEDEIKYPSLFLCNSTLSTITGSEKDFTYLKPADQAPLHSTDEFARIAAGAIAWTGYTENKRRERQSRMYMEGLRWGPYKMIQQNEVEDLISRFTIGAIAALDDRGPRYNIQDQRTKPVQGQQLNADWNYVLGILGGICMIQFGALIALIAFANKSIVRDESFFSLAMLLTPVVERIGKVGMNLSGDEIKRHPALAWKRIRYDYREGRNGEPNQVDIFFQGKDPTEARRSWASGVYT</sequence>
<feature type="transmembrane region" description="Helical" evidence="1">
    <location>
        <begin position="35"/>
        <end position="54"/>
    </location>
</feature>
<organism evidence="2 3">
    <name type="scientific">Delitschia confertaspora ATCC 74209</name>
    <dbReference type="NCBI Taxonomy" id="1513339"/>
    <lineage>
        <taxon>Eukaryota</taxon>
        <taxon>Fungi</taxon>
        <taxon>Dikarya</taxon>
        <taxon>Ascomycota</taxon>
        <taxon>Pezizomycotina</taxon>
        <taxon>Dothideomycetes</taxon>
        <taxon>Pleosporomycetidae</taxon>
        <taxon>Pleosporales</taxon>
        <taxon>Delitschiaceae</taxon>
        <taxon>Delitschia</taxon>
    </lineage>
</organism>
<evidence type="ECO:0000313" key="3">
    <source>
        <dbReference type="Proteomes" id="UP000799536"/>
    </source>
</evidence>
<gene>
    <name evidence="2" type="ORF">GQ43DRAFT_378080</name>
</gene>
<evidence type="ECO:0000256" key="1">
    <source>
        <dbReference type="SAM" id="Phobius"/>
    </source>
</evidence>
<keyword evidence="1" id="KW-0812">Transmembrane</keyword>
<keyword evidence="1" id="KW-0472">Membrane</keyword>
<dbReference type="AlphaFoldDB" id="A0A9P4MQ77"/>
<dbReference type="Proteomes" id="UP000799536">
    <property type="component" value="Unassembled WGS sequence"/>
</dbReference>
<protein>
    <submittedName>
        <fullName evidence="2">Uncharacterized protein</fullName>
    </submittedName>
</protein>
<proteinExistence type="predicted"/>
<reference evidence="2" key="1">
    <citation type="journal article" date="2020" name="Stud. Mycol.">
        <title>101 Dothideomycetes genomes: a test case for predicting lifestyles and emergence of pathogens.</title>
        <authorList>
            <person name="Haridas S."/>
            <person name="Albert R."/>
            <person name="Binder M."/>
            <person name="Bloem J."/>
            <person name="Labutti K."/>
            <person name="Salamov A."/>
            <person name="Andreopoulos B."/>
            <person name="Baker S."/>
            <person name="Barry K."/>
            <person name="Bills G."/>
            <person name="Bluhm B."/>
            <person name="Cannon C."/>
            <person name="Castanera R."/>
            <person name="Culley D."/>
            <person name="Daum C."/>
            <person name="Ezra D."/>
            <person name="Gonzalez J."/>
            <person name="Henrissat B."/>
            <person name="Kuo A."/>
            <person name="Liang C."/>
            <person name="Lipzen A."/>
            <person name="Lutzoni F."/>
            <person name="Magnuson J."/>
            <person name="Mondo S."/>
            <person name="Nolan M."/>
            <person name="Ohm R."/>
            <person name="Pangilinan J."/>
            <person name="Park H.-J."/>
            <person name="Ramirez L."/>
            <person name="Alfaro M."/>
            <person name="Sun H."/>
            <person name="Tritt A."/>
            <person name="Yoshinaga Y."/>
            <person name="Zwiers L.-H."/>
            <person name="Turgeon B."/>
            <person name="Goodwin S."/>
            <person name="Spatafora J."/>
            <person name="Crous P."/>
            <person name="Grigoriev I."/>
        </authorList>
    </citation>
    <scope>NUCLEOTIDE SEQUENCE</scope>
    <source>
        <strain evidence="2">ATCC 74209</strain>
    </source>
</reference>